<gene>
    <name evidence="5" type="ORF">Rain11_0516</name>
</gene>
<keyword evidence="2" id="KW-0808">Transferase</keyword>
<evidence type="ECO:0000256" key="1">
    <source>
        <dbReference type="ARBA" id="ARBA00022603"/>
    </source>
</evidence>
<dbReference type="InterPro" id="IPR029063">
    <property type="entry name" value="SAM-dependent_MTases_sf"/>
</dbReference>
<feature type="domain" description="DNA methylase N-4/N-6" evidence="4">
    <location>
        <begin position="4"/>
        <end position="143"/>
    </location>
</feature>
<dbReference type="Pfam" id="PF01555">
    <property type="entry name" value="N6_N4_Mtase"/>
    <property type="match status" value="1"/>
</dbReference>
<dbReference type="InterPro" id="IPR002941">
    <property type="entry name" value="DNA_methylase_N4/N6"/>
</dbReference>
<protein>
    <recommendedName>
        <fullName evidence="3">Methyltransferase</fullName>
        <ecNumber evidence="3">2.1.1.-</ecNumber>
    </recommendedName>
</protein>
<dbReference type="AlphaFoldDB" id="A0A2N3IJM1"/>
<dbReference type="Proteomes" id="UP000233387">
    <property type="component" value="Unassembled WGS sequence"/>
</dbReference>
<keyword evidence="6" id="KW-1185">Reference proteome</keyword>
<dbReference type="GO" id="GO:0003677">
    <property type="term" value="F:DNA binding"/>
    <property type="evidence" value="ECO:0007669"/>
    <property type="project" value="InterPro"/>
</dbReference>
<evidence type="ECO:0000256" key="2">
    <source>
        <dbReference type="ARBA" id="ARBA00022679"/>
    </source>
</evidence>
<dbReference type="RefSeq" id="WP_207764412.1">
    <property type="nucleotide sequence ID" value="NZ_NKXO01000006.1"/>
</dbReference>
<comment type="similarity">
    <text evidence="3">Belongs to the N(4)/N(6)-methyltransferase family.</text>
</comment>
<dbReference type="PRINTS" id="PR00508">
    <property type="entry name" value="S21N4MTFRASE"/>
</dbReference>
<name>A0A2N3IJM1_9BACT</name>
<keyword evidence="1 5" id="KW-0489">Methyltransferase</keyword>
<evidence type="ECO:0000259" key="4">
    <source>
        <dbReference type="Pfam" id="PF01555"/>
    </source>
</evidence>
<dbReference type="Gene3D" id="3.40.50.150">
    <property type="entry name" value="Vaccinia Virus protein VP39"/>
    <property type="match status" value="1"/>
</dbReference>
<proteinExistence type="inferred from homology"/>
<comment type="caution">
    <text evidence="5">The sequence shown here is derived from an EMBL/GenBank/DDBJ whole genome shotgun (WGS) entry which is preliminary data.</text>
</comment>
<dbReference type="EC" id="2.1.1.-" evidence="3"/>
<dbReference type="InterPro" id="IPR001091">
    <property type="entry name" value="RM_Methyltransferase"/>
</dbReference>
<dbReference type="GO" id="GO:0008170">
    <property type="term" value="F:N-methyltransferase activity"/>
    <property type="evidence" value="ECO:0007669"/>
    <property type="project" value="InterPro"/>
</dbReference>
<accession>A0A2N3IJM1</accession>
<dbReference type="GO" id="GO:0032259">
    <property type="term" value="P:methylation"/>
    <property type="evidence" value="ECO:0007669"/>
    <property type="project" value="UniProtKB-KW"/>
</dbReference>
<evidence type="ECO:0000256" key="3">
    <source>
        <dbReference type="RuleBase" id="RU362026"/>
    </source>
</evidence>
<sequence>MDLYIWNRTNPTKKLMFGSYPYPRNFYAQNTIEFIAVYVKDGKPEPVSEEKKQQSILSEKEWIEFTKQIWDIPIPNKSDVAFGKHSALTPEEIPYRCIRMFSFVGDIVLDPFAGSGTTLKVAKQLNRNFVGYELYESYEPIIETKLFHNVLV</sequence>
<evidence type="ECO:0000313" key="6">
    <source>
        <dbReference type="Proteomes" id="UP000233387"/>
    </source>
</evidence>
<reference evidence="5 6" key="1">
    <citation type="submission" date="2017-06" db="EMBL/GenBank/DDBJ databases">
        <title>Raineya orbicola gen. nov., sp. nov. a slightly thermophilic bacterium of the phylum Bacteroidetes and the description of Raineyaceae fam. nov.</title>
        <authorList>
            <person name="Albuquerque L."/>
            <person name="Polonia A.R.M."/>
            <person name="Barroso C."/>
            <person name="Froufe H.J.C."/>
            <person name="Lage O."/>
            <person name="Lobo-Da-Cunha A."/>
            <person name="Egas C."/>
            <person name="Da Costa M.S."/>
        </authorList>
    </citation>
    <scope>NUCLEOTIDE SEQUENCE [LARGE SCALE GENOMIC DNA]</scope>
    <source>
        <strain evidence="5 6">SPSPC-11</strain>
    </source>
</reference>
<dbReference type="EMBL" id="NKXO01000006">
    <property type="protein sequence ID" value="PKQ70433.1"/>
    <property type="molecule type" value="Genomic_DNA"/>
</dbReference>
<dbReference type="SUPFAM" id="SSF53335">
    <property type="entry name" value="S-adenosyl-L-methionine-dependent methyltransferases"/>
    <property type="match status" value="1"/>
</dbReference>
<evidence type="ECO:0000313" key="5">
    <source>
        <dbReference type="EMBL" id="PKQ70433.1"/>
    </source>
</evidence>
<organism evidence="5 6">
    <name type="scientific">Raineya orbicola</name>
    <dbReference type="NCBI Taxonomy" id="2016530"/>
    <lineage>
        <taxon>Bacteria</taxon>
        <taxon>Pseudomonadati</taxon>
        <taxon>Bacteroidota</taxon>
        <taxon>Cytophagia</taxon>
        <taxon>Cytophagales</taxon>
        <taxon>Raineyaceae</taxon>
        <taxon>Raineya</taxon>
    </lineage>
</organism>